<evidence type="ECO:0000259" key="10">
    <source>
        <dbReference type="PROSITE" id="PS50109"/>
    </source>
</evidence>
<evidence type="ECO:0000259" key="11">
    <source>
        <dbReference type="PROSITE" id="PS50112"/>
    </source>
</evidence>
<dbReference type="Pfam" id="PF08448">
    <property type="entry name" value="PAS_4"/>
    <property type="match status" value="1"/>
</dbReference>
<accession>A0A7C5ELK5</accession>
<dbReference type="AlphaFoldDB" id="A0A7C5ELK5"/>
<evidence type="ECO:0000313" key="13">
    <source>
        <dbReference type="EMBL" id="HGZ11356.1"/>
    </source>
</evidence>
<dbReference type="SMART" id="SM00387">
    <property type="entry name" value="HATPase_c"/>
    <property type="match status" value="1"/>
</dbReference>
<dbReference type="PROSITE" id="PS50113">
    <property type="entry name" value="PAC"/>
    <property type="match status" value="1"/>
</dbReference>
<dbReference type="PANTHER" id="PTHR43065">
    <property type="entry name" value="SENSOR HISTIDINE KINASE"/>
    <property type="match status" value="1"/>
</dbReference>
<dbReference type="CDD" id="cd00082">
    <property type="entry name" value="HisKA"/>
    <property type="match status" value="1"/>
</dbReference>
<comment type="caution">
    <text evidence="13">The sequence shown here is derived from an EMBL/GenBank/DDBJ whole genome shotgun (WGS) entry which is preliminary data.</text>
</comment>
<dbReference type="GO" id="GO:0005886">
    <property type="term" value="C:plasma membrane"/>
    <property type="evidence" value="ECO:0007669"/>
    <property type="project" value="UniProtKB-SubCell"/>
</dbReference>
<dbReference type="PANTHER" id="PTHR43065:SF42">
    <property type="entry name" value="TWO-COMPONENT SENSOR PPRA"/>
    <property type="match status" value="1"/>
</dbReference>
<dbReference type="PRINTS" id="PR00344">
    <property type="entry name" value="BCTRLSENSOR"/>
</dbReference>
<dbReference type="InterPro" id="IPR033463">
    <property type="entry name" value="sCache_3"/>
</dbReference>
<evidence type="ECO:0000256" key="1">
    <source>
        <dbReference type="ARBA" id="ARBA00000085"/>
    </source>
</evidence>
<dbReference type="EMBL" id="DTKJ01000024">
    <property type="protein sequence ID" value="HGZ11356.1"/>
    <property type="molecule type" value="Genomic_DNA"/>
</dbReference>
<dbReference type="InterPro" id="IPR035965">
    <property type="entry name" value="PAS-like_dom_sf"/>
</dbReference>
<dbReference type="Gene3D" id="3.30.565.10">
    <property type="entry name" value="Histidine kinase-like ATPase, C-terminal domain"/>
    <property type="match status" value="1"/>
</dbReference>
<dbReference type="InterPro" id="IPR036097">
    <property type="entry name" value="HisK_dim/P_sf"/>
</dbReference>
<dbReference type="InterPro" id="IPR003661">
    <property type="entry name" value="HisK_dim/P_dom"/>
</dbReference>
<feature type="domain" description="Histidine kinase" evidence="10">
    <location>
        <begin position="458"/>
        <end position="684"/>
    </location>
</feature>
<dbReference type="EC" id="2.7.13.3" evidence="3"/>
<dbReference type="Pfam" id="PF17203">
    <property type="entry name" value="sCache_3_2"/>
    <property type="match status" value="1"/>
</dbReference>
<dbReference type="Pfam" id="PF02518">
    <property type="entry name" value="HATPase_c"/>
    <property type="match status" value="1"/>
</dbReference>
<evidence type="ECO:0000256" key="6">
    <source>
        <dbReference type="ARBA" id="ARBA00022692"/>
    </source>
</evidence>
<feature type="domain" description="PAS" evidence="11">
    <location>
        <begin position="323"/>
        <end position="369"/>
    </location>
</feature>
<evidence type="ECO:0000256" key="2">
    <source>
        <dbReference type="ARBA" id="ARBA00004651"/>
    </source>
</evidence>
<evidence type="ECO:0000256" key="9">
    <source>
        <dbReference type="SAM" id="Phobius"/>
    </source>
</evidence>
<keyword evidence="6 9" id="KW-0812">Transmembrane</keyword>
<evidence type="ECO:0000259" key="12">
    <source>
        <dbReference type="PROSITE" id="PS50113"/>
    </source>
</evidence>
<dbReference type="InterPro" id="IPR000014">
    <property type="entry name" value="PAS"/>
</dbReference>
<dbReference type="SUPFAM" id="SSF47384">
    <property type="entry name" value="Homodimeric domain of signal transducing histidine kinase"/>
    <property type="match status" value="1"/>
</dbReference>
<gene>
    <name evidence="13" type="ORF">ENW48_03945</name>
</gene>
<dbReference type="InterPro" id="IPR000700">
    <property type="entry name" value="PAS-assoc_C"/>
</dbReference>
<dbReference type="CDD" id="cd00130">
    <property type="entry name" value="PAS"/>
    <property type="match status" value="1"/>
</dbReference>
<comment type="subcellular location">
    <subcellularLocation>
        <location evidence="2">Cell membrane</location>
        <topology evidence="2">Multi-pass membrane protein</topology>
    </subcellularLocation>
</comment>
<feature type="transmembrane region" description="Helical" evidence="9">
    <location>
        <begin position="17"/>
        <end position="41"/>
    </location>
</feature>
<dbReference type="SUPFAM" id="SSF55874">
    <property type="entry name" value="ATPase domain of HSP90 chaperone/DNA topoisomerase II/histidine kinase"/>
    <property type="match status" value="1"/>
</dbReference>
<evidence type="ECO:0000256" key="4">
    <source>
        <dbReference type="ARBA" id="ARBA00022475"/>
    </source>
</evidence>
<protein>
    <recommendedName>
        <fullName evidence="3">histidine kinase</fullName>
        <ecNumber evidence="3">2.7.13.3</ecNumber>
    </recommendedName>
</protein>
<organism evidence="13">
    <name type="scientific">Desulfobacca acetoxidans</name>
    <dbReference type="NCBI Taxonomy" id="60893"/>
    <lineage>
        <taxon>Bacteria</taxon>
        <taxon>Pseudomonadati</taxon>
        <taxon>Thermodesulfobacteriota</taxon>
        <taxon>Desulfobaccia</taxon>
        <taxon>Desulfobaccales</taxon>
        <taxon>Desulfobaccaceae</taxon>
        <taxon>Desulfobacca</taxon>
    </lineage>
</organism>
<keyword evidence="7 9" id="KW-1133">Transmembrane helix</keyword>
<dbReference type="Pfam" id="PF00512">
    <property type="entry name" value="HisKA"/>
    <property type="match status" value="1"/>
</dbReference>
<keyword evidence="5" id="KW-0597">Phosphoprotein</keyword>
<feature type="domain" description="PAC" evidence="12">
    <location>
        <begin position="393"/>
        <end position="445"/>
    </location>
</feature>
<keyword evidence="8 9" id="KW-0472">Membrane</keyword>
<reference evidence="13" key="1">
    <citation type="journal article" date="2020" name="mSystems">
        <title>Genome- and Community-Level Interaction Insights into Carbon Utilization and Element Cycling Functions of Hydrothermarchaeota in Hydrothermal Sediment.</title>
        <authorList>
            <person name="Zhou Z."/>
            <person name="Liu Y."/>
            <person name="Xu W."/>
            <person name="Pan J."/>
            <person name="Luo Z.H."/>
            <person name="Li M."/>
        </authorList>
    </citation>
    <scope>NUCLEOTIDE SEQUENCE [LARGE SCALE GENOMIC DNA]</scope>
    <source>
        <strain evidence="13">SpSt-853</strain>
    </source>
</reference>
<dbReference type="Gene3D" id="3.30.450.20">
    <property type="entry name" value="PAS domain"/>
    <property type="match status" value="1"/>
</dbReference>
<keyword evidence="4" id="KW-1003">Cell membrane</keyword>
<dbReference type="Gene3D" id="1.10.287.130">
    <property type="match status" value="1"/>
</dbReference>
<sequence>MKGILPYLTRLAFRTKIILGISTIVLVFALLSGLLVSRIAGEAMVGEIKKRGLSLGLSVATRSADPLLALDFLRLKNMVDEVKESSDDILYAFIQDKTGQVLTHTFKGGFPVELKEANPLPAGARQSIQLLAIMGEEGGSEERVYDFAIPVTISNENLGTVRLGLSQIKAQAAVQRLLLTIFSVSAGAGLAAIVLGSLFANTITRRLALLRRSAEEIVKGNLDLKTSPRFSRTCWDLRNCQNPQCPAYGDLGRRCWYLAGTLCPECAPGGFEEKIKGCQDCQVYLELRGDEIQSLAEAFDFMAFNLNSYIESLKEAERTLIRQQQWLKTILDSTPDLVSLQDENLVYRAVNPAFCQFFGKTPEEILGKTPREVFPGVAEQHQAEDLRILRTGVPLSKEFHRRRNHRRQWLHMVKMPVYDDKRIAGLLFTARDISEIKQYQEKLVQSVKMEQLGRLAGGVAHEINTPLCIILGYAQMLLEDLPQDTESYEYLSIIEKQAQICRRIVSDLLSFARQSESHLAEMNLNRSLEEVLQLVRHTFRQNWIEIEADLDPDLPPIIGDQEKLKQVWINLLNNAFDSIGQDGVIWVKTRMCPQRRRVLVAVADSGGGIEEEDKDRIFDPFFTTKAPGAGTGLGLSVSFGIVQDHRGTITVLSPAPAEFKGKSGTGAKHCGPGSVFLVELPLSPEEAETDSCEEMVRTWQQELKSQAG</sequence>
<comment type="catalytic activity">
    <reaction evidence="1">
        <text>ATP + protein L-histidine = ADP + protein N-phospho-L-histidine.</text>
        <dbReference type="EC" id="2.7.13.3"/>
    </reaction>
</comment>
<dbReference type="NCBIfam" id="TIGR00229">
    <property type="entry name" value="sensory_box"/>
    <property type="match status" value="1"/>
</dbReference>
<dbReference type="InterPro" id="IPR013656">
    <property type="entry name" value="PAS_4"/>
</dbReference>
<dbReference type="InterPro" id="IPR005467">
    <property type="entry name" value="His_kinase_dom"/>
</dbReference>
<dbReference type="Gene3D" id="6.10.340.10">
    <property type="match status" value="1"/>
</dbReference>
<evidence type="ECO:0000256" key="3">
    <source>
        <dbReference type="ARBA" id="ARBA00012438"/>
    </source>
</evidence>
<dbReference type="InterPro" id="IPR036890">
    <property type="entry name" value="HATPase_C_sf"/>
</dbReference>
<evidence type="ECO:0000256" key="7">
    <source>
        <dbReference type="ARBA" id="ARBA00022989"/>
    </source>
</evidence>
<dbReference type="InterPro" id="IPR004358">
    <property type="entry name" value="Sig_transdc_His_kin-like_C"/>
</dbReference>
<evidence type="ECO:0000256" key="8">
    <source>
        <dbReference type="ARBA" id="ARBA00023136"/>
    </source>
</evidence>
<proteinExistence type="predicted"/>
<evidence type="ECO:0000256" key="5">
    <source>
        <dbReference type="ARBA" id="ARBA00022553"/>
    </source>
</evidence>
<dbReference type="GO" id="GO:0000155">
    <property type="term" value="F:phosphorelay sensor kinase activity"/>
    <property type="evidence" value="ECO:0007669"/>
    <property type="project" value="InterPro"/>
</dbReference>
<dbReference type="SMART" id="SM00091">
    <property type="entry name" value="PAS"/>
    <property type="match status" value="1"/>
</dbReference>
<dbReference type="SUPFAM" id="SSF55785">
    <property type="entry name" value="PYP-like sensor domain (PAS domain)"/>
    <property type="match status" value="1"/>
</dbReference>
<dbReference type="PROSITE" id="PS50109">
    <property type="entry name" value="HIS_KIN"/>
    <property type="match status" value="1"/>
</dbReference>
<dbReference type="InterPro" id="IPR003594">
    <property type="entry name" value="HATPase_dom"/>
</dbReference>
<dbReference type="SMART" id="SM00388">
    <property type="entry name" value="HisKA"/>
    <property type="match status" value="1"/>
</dbReference>
<dbReference type="PROSITE" id="PS50112">
    <property type="entry name" value="PAS"/>
    <property type="match status" value="1"/>
</dbReference>
<name>A0A7C5ELK5_9BACT</name>
<feature type="transmembrane region" description="Helical" evidence="9">
    <location>
        <begin position="177"/>
        <end position="200"/>
    </location>
</feature>